<dbReference type="GO" id="GO:0006788">
    <property type="term" value="P:heme oxidation"/>
    <property type="evidence" value="ECO:0007669"/>
    <property type="project" value="InterPro"/>
</dbReference>
<evidence type="ECO:0000256" key="7">
    <source>
        <dbReference type="ARBA" id="ARBA00048328"/>
    </source>
</evidence>
<reference evidence="11 12" key="1">
    <citation type="submission" date="2016-10" db="EMBL/GenBank/DDBJ databases">
        <authorList>
            <person name="de Groot N.N."/>
        </authorList>
    </citation>
    <scope>NUCLEOTIDE SEQUENCE [LARGE SCALE GENOMIC DNA]</scope>
    <source>
        <strain evidence="11 12">CGMCC 1.7056</strain>
    </source>
</reference>
<dbReference type="EC" id="1.14.14.18" evidence="2"/>
<accession>A0A1I1I022</accession>
<dbReference type="InterPro" id="IPR018207">
    <property type="entry name" value="Haem_oxygenase_CS"/>
</dbReference>
<evidence type="ECO:0000256" key="9">
    <source>
        <dbReference type="PIRSR" id="PIRSR000343-2"/>
    </source>
</evidence>
<dbReference type="PANTHER" id="PTHR10720">
    <property type="entry name" value="HEME OXYGENASE"/>
    <property type="match status" value="1"/>
</dbReference>
<dbReference type="GO" id="GO:0046872">
    <property type="term" value="F:metal ion binding"/>
    <property type="evidence" value="ECO:0007669"/>
    <property type="project" value="UniProtKB-KW"/>
</dbReference>
<proteinExistence type="inferred from homology"/>
<dbReference type="CDD" id="cd19165">
    <property type="entry name" value="HemeO"/>
    <property type="match status" value="1"/>
</dbReference>
<dbReference type="GO" id="GO:0006979">
    <property type="term" value="P:response to oxidative stress"/>
    <property type="evidence" value="ECO:0007669"/>
    <property type="project" value="TreeGrafter"/>
</dbReference>
<dbReference type="GO" id="GO:0042167">
    <property type="term" value="P:heme catabolic process"/>
    <property type="evidence" value="ECO:0007669"/>
    <property type="project" value="TreeGrafter"/>
</dbReference>
<feature type="binding site" description="axial binding residue" evidence="9">
    <location>
        <position position="23"/>
    </location>
    <ligand>
        <name>heme b</name>
        <dbReference type="ChEBI" id="CHEBI:60344"/>
    </ligand>
    <ligandPart>
        <name>Fe</name>
        <dbReference type="ChEBI" id="CHEBI:18248"/>
    </ligandPart>
</feature>
<evidence type="ECO:0000256" key="5">
    <source>
        <dbReference type="ARBA" id="ARBA00023002"/>
    </source>
</evidence>
<dbReference type="PRINTS" id="PR00088">
    <property type="entry name" value="HAEMOXYGNASE"/>
</dbReference>
<dbReference type="EMBL" id="FOLB01000005">
    <property type="protein sequence ID" value="SFC29779.1"/>
    <property type="molecule type" value="Genomic_DNA"/>
</dbReference>
<evidence type="ECO:0000256" key="2">
    <source>
        <dbReference type="ARBA" id="ARBA00012360"/>
    </source>
</evidence>
<evidence type="ECO:0000256" key="1">
    <source>
        <dbReference type="ARBA" id="ARBA00006134"/>
    </source>
</evidence>
<dbReference type="AlphaFoldDB" id="A0A1I1I022"/>
<feature type="binding site" evidence="8">
    <location>
        <position position="132"/>
    </location>
    <ligand>
        <name>heme b</name>
        <dbReference type="ChEBI" id="CHEBI:60344"/>
    </ligand>
</feature>
<feature type="region of interest" description="Disordered" evidence="10">
    <location>
        <begin position="1"/>
        <end position="22"/>
    </location>
</feature>
<dbReference type="GO" id="GO:0004392">
    <property type="term" value="F:heme oxygenase (decyclizing) activity"/>
    <property type="evidence" value="ECO:0007669"/>
    <property type="project" value="UniProtKB-EC"/>
</dbReference>
<dbReference type="Pfam" id="PF01126">
    <property type="entry name" value="Heme_oxygenase"/>
    <property type="match status" value="1"/>
</dbReference>
<keyword evidence="12" id="KW-1185">Reference proteome</keyword>
<dbReference type="GO" id="GO:0020037">
    <property type="term" value="F:heme binding"/>
    <property type="evidence" value="ECO:0007669"/>
    <property type="project" value="TreeGrafter"/>
</dbReference>
<evidence type="ECO:0000256" key="4">
    <source>
        <dbReference type="ARBA" id="ARBA00022723"/>
    </source>
</evidence>
<dbReference type="PROSITE" id="PS00593">
    <property type="entry name" value="HEME_OXYGENASE"/>
    <property type="match status" value="1"/>
</dbReference>
<comment type="catalytic activity">
    <reaction evidence="7">
        <text>heme b + 3 reduced [NADPH--hemoprotein reductase] + 3 O2 = biliverdin IXalpha + CO + Fe(2+) + 3 oxidized [NADPH--hemoprotein reductase] + 3 H2O + H(+)</text>
        <dbReference type="Rhea" id="RHEA:21764"/>
        <dbReference type="Rhea" id="RHEA-COMP:11964"/>
        <dbReference type="Rhea" id="RHEA-COMP:11965"/>
        <dbReference type="ChEBI" id="CHEBI:15377"/>
        <dbReference type="ChEBI" id="CHEBI:15378"/>
        <dbReference type="ChEBI" id="CHEBI:15379"/>
        <dbReference type="ChEBI" id="CHEBI:17245"/>
        <dbReference type="ChEBI" id="CHEBI:29033"/>
        <dbReference type="ChEBI" id="CHEBI:57618"/>
        <dbReference type="ChEBI" id="CHEBI:57991"/>
        <dbReference type="ChEBI" id="CHEBI:58210"/>
        <dbReference type="ChEBI" id="CHEBI:60344"/>
        <dbReference type="EC" id="1.14.14.18"/>
    </reaction>
</comment>
<feature type="compositionally biased region" description="Polar residues" evidence="10">
    <location>
        <begin position="1"/>
        <end position="11"/>
    </location>
</feature>
<protein>
    <recommendedName>
        <fullName evidence="2">heme oxygenase (biliverdin-producing)</fullName>
        <ecNumber evidence="2">1.14.14.18</ecNumber>
    </recommendedName>
</protein>
<dbReference type="Proteomes" id="UP000198832">
    <property type="component" value="Unassembled WGS sequence"/>
</dbReference>
<name>A0A1I1I022_9ACTN</name>
<keyword evidence="4 9" id="KW-0479">Metal-binding</keyword>
<organism evidence="11 12">
    <name type="scientific">Nocardioides terrae</name>
    <dbReference type="NCBI Taxonomy" id="574651"/>
    <lineage>
        <taxon>Bacteria</taxon>
        <taxon>Bacillati</taxon>
        <taxon>Actinomycetota</taxon>
        <taxon>Actinomycetes</taxon>
        <taxon>Propionibacteriales</taxon>
        <taxon>Nocardioidaceae</taxon>
        <taxon>Nocardioides</taxon>
    </lineage>
</organism>
<dbReference type="InterPro" id="IPR016053">
    <property type="entry name" value="Haem_Oase-like"/>
</dbReference>
<evidence type="ECO:0000313" key="11">
    <source>
        <dbReference type="EMBL" id="SFC29779.1"/>
    </source>
</evidence>
<evidence type="ECO:0000256" key="10">
    <source>
        <dbReference type="SAM" id="MobiDB-lite"/>
    </source>
</evidence>
<dbReference type="RefSeq" id="WP_245750214.1">
    <property type="nucleotide sequence ID" value="NZ_FOLB01000005.1"/>
</dbReference>
<evidence type="ECO:0000256" key="6">
    <source>
        <dbReference type="ARBA" id="ARBA00023004"/>
    </source>
</evidence>
<dbReference type="InterPro" id="IPR002051">
    <property type="entry name" value="Haem_Oase"/>
</dbReference>
<dbReference type="PANTHER" id="PTHR10720:SF0">
    <property type="entry name" value="HEME OXYGENASE"/>
    <property type="match status" value="1"/>
</dbReference>
<comment type="similarity">
    <text evidence="1">Belongs to the heme oxygenase family.</text>
</comment>
<evidence type="ECO:0000256" key="8">
    <source>
        <dbReference type="PIRSR" id="PIRSR000343-1"/>
    </source>
</evidence>
<keyword evidence="3 8" id="KW-0349">Heme</keyword>
<feature type="binding site" evidence="8">
    <location>
        <position position="179"/>
    </location>
    <ligand>
        <name>heme b</name>
        <dbReference type="ChEBI" id="CHEBI:60344"/>
    </ligand>
</feature>
<keyword evidence="5" id="KW-0560">Oxidoreductase</keyword>
<dbReference type="STRING" id="574651.SAMN04487968_10584"/>
<dbReference type="Gene3D" id="1.20.910.10">
    <property type="entry name" value="Heme oxygenase-like"/>
    <property type="match status" value="1"/>
</dbReference>
<dbReference type="InterPro" id="IPR016084">
    <property type="entry name" value="Haem_Oase-like_multi-hlx"/>
</dbReference>
<gene>
    <name evidence="11" type="ORF">SAMN04487968_10584</name>
</gene>
<evidence type="ECO:0000313" key="12">
    <source>
        <dbReference type="Proteomes" id="UP000198832"/>
    </source>
</evidence>
<dbReference type="SUPFAM" id="SSF48613">
    <property type="entry name" value="Heme oxygenase-like"/>
    <property type="match status" value="1"/>
</dbReference>
<dbReference type="PIRSF" id="PIRSF000343">
    <property type="entry name" value="Haem_Oase"/>
    <property type="match status" value="1"/>
</dbReference>
<feature type="binding site" evidence="8">
    <location>
        <position position="16"/>
    </location>
    <ligand>
        <name>heme b</name>
        <dbReference type="ChEBI" id="CHEBI:60344"/>
    </ligand>
</feature>
<sequence>MTFDLSQTVPLSTAMREGSREDHEAAEGSAFFASLMAGRIDEAAYTTYLGRLWHVYAALEAGVRRHRHDPLVAAVHDPALERLAVLEADLGAWAGRIDASPTPPEPTPAVAAYVHRISQAGSWGGLLVAHHYTRYLGDLFGGQVIGRLLQRQVGLAGAGVEFYDFTGVPRPKPYRDAYRARLDALDLGDKEREAVVDEVRTAFRLNRALLAELEVLPRALPR</sequence>
<evidence type="ECO:0000256" key="3">
    <source>
        <dbReference type="ARBA" id="ARBA00022617"/>
    </source>
</evidence>
<keyword evidence="6 9" id="KW-0408">Iron</keyword>